<feature type="domain" description="Ribosomal RNA small subunit methyltransferase E methyltransferase" evidence="13">
    <location>
        <begin position="76"/>
        <end position="258"/>
    </location>
</feature>
<dbReference type="NCBIfam" id="NF008693">
    <property type="entry name" value="PRK11713.2-3"/>
    <property type="match status" value="1"/>
</dbReference>
<evidence type="ECO:0000313" key="15">
    <source>
        <dbReference type="EMBL" id="OKL48898.1"/>
    </source>
</evidence>
<dbReference type="InterPro" id="IPR046886">
    <property type="entry name" value="RsmE_MTase_dom"/>
</dbReference>
<dbReference type="Pfam" id="PF04452">
    <property type="entry name" value="Methyltrans_RNA"/>
    <property type="match status" value="1"/>
</dbReference>
<comment type="subcellular location">
    <subcellularLocation>
        <location evidence="1 12">Cytoplasm</location>
    </subcellularLocation>
</comment>
<dbReference type="AlphaFoldDB" id="A0A1Q5PMW5"/>
<comment type="function">
    <text evidence="10 12">Specifically methylates the N3 position of the uracil ring of uridine 1498 (m3U1498) in 16S rRNA. Acts on the fully assembled 30S ribosomal subunit.</text>
</comment>
<dbReference type="PANTHER" id="PTHR30027:SF3">
    <property type="entry name" value="16S RRNA (URACIL(1498)-N(3))-METHYLTRANSFERASE"/>
    <property type="match status" value="1"/>
</dbReference>
<dbReference type="CDD" id="cd18084">
    <property type="entry name" value="RsmE-like"/>
    <property type="match status" value="1"/>
</dbReference>
<evidence type="ECO:0000259" key="14">
    <source>
        <dbReference type="Pfam" id="PF20260"/>
    </source>
</evidence>
<dbReference type="InterPro" id="IPR006700">
    <property type="entry name" value="RsmE"/>
</dbReference>
<evidence type="ECO:0000256" key="12">
    <source>
        <dbReference type="PIRNR" id="PIRNR015601"/>
    </source>
</evidence>
<dbReference type="RefSeq" id="WP_073708885.1">
    <property type="nucleotide sequence ID" value="NZ_MQSV01000002.1"/>
</dbReference>
<accession>A0A1Q5PMW5</accession>
<dbReference type="Proteomes" id="UP000186785">
    <property type="component" value="Unassembled WGS sequence"/>
</dbReference>
<dbReference type="PANTHER" id="PTHR30027">
    <property type="entry name" value="RIBOSOMAL RNA SMALL SUBUNIT METHYLTRANSFERASE E"/>
    <property type="match status" value="1"/>
</dbReference>
<dbReference type="EC" id="2.1.1.193" evidence="3 12"/>
<evidence type="ECO:0000256" key="11">
    <source>
        <dbReference type="ARBA" id="ARBA00047944"/>
    </source>
</evidence>
<keyword evidence="6 12" id="KW-0698">rRNA processing</keyword>
<dbReference type="InterPro" id="IPR029028">
    <property type="entry name" value="Alpha/beta_knot_MTases"/>
</dbReference>
<keyword evidence="7 12" id="KW-0489">Methyltransferase</keyword>
<evidence type="ECO:0000256" key="2">
    <source>
        <dbReference type="ARBA" id="ARBA00005528"/>
    </source>
</evidence>
<evidence type="ECO:0000313" key="16">
    <source>
        <dbReference type="Proteomes" id="UP000186785"/>
    </source>
</evidence>
<keyword evidence="16" id="KW-1185">Reference proteome</keyword>
<evidence type="ECO:0000256" key="5">
    <source>
        <dbReference type="ARBA" id="ARBA00022490"/>
    </source>
</evidence>
<evidence type="ECO:0000256" key="3">
    <source>
        <dbReference type="ARBA" id="ARBA00012328"/>
    </source>
</evidence>
<keyword evidence="8 12" id="KW-0808">Transferase</keyword>
<dbReference type="SUPFAM" id="SSF88697">
    <property type="entry name" value="PUA domain-like"/>
    <property type="match status" value="1"/>
</dbReference>
<comment type="caution">
    <text evidence="15">The sequence shown here is derived from an EMBL/GenBank/DDBJ whole genome shotgun (WGS) entry which is preliminary data.</text>
</comment>
<reference evidence="15 16" key="1">
    <citation type="submission" date="2016-11" db="EMBL/GenBank/DDBJ databases">
        <title>Actinomyces gypaetusis sp. nov. isolated from the vulture Gypaetus barbatus in Qinghai Tibet Plateau China.</title>
        <authorList>
            <person name="Meng X."/>
        </authorList>
    </citation>
    <scope>NUCLEOTIDE SEQUENCE [LARGE SCALE GENOMIC DNA]</scope>
    <source>
        <strain evidence="15 16">VUL4_2</strain>
    </source>
</reference>
<evidence type="ECO:0000256" key="6">
    <source>
        <dbReference type="ARBA" id="ARBA00022552"/>
    </source>
</evidence>
<feature type="domain" description="Ribosomal RNA small subunit methyltransferase E PUA-like" evidence="14">
    <location>
        <begin position="22"/>
        <end position="65"/>
    </location>
</feature>
<dbReference type="Gene3D" id="3.40.1280.10">
    <property type="match status" value="1"/>
</dbReference>
<dbReference type="NCBIfam" id="TIGR00046">
    <property type="entry name" value="RsmE family RNA methyltransferase"/>
    <property type="match status" value="1"/>
</dbReference>
<dbReference type="InterPro" id="IPR015947">
    <property type="entry name" value="PUA-like_sf"/>
</dbReference>
<dbReference type="GO" id="GO:0070042">
    <property type="term" value="F:rRNA (uridine-N3-)-methyltransferase activity"/>
    <property type="evidence" value="ECO:0007669"/>
    <property type="project" value="TreeGrafter"/>
</dbReference>
<evidence type="ECO:0000256" key="1">
    <source>
        <dbReference type="ARBA" id="ARBA00004496"/>
    </source>
</evidence>
<comment type="similarity">
    <text evidence="2 12">Belongs to the RNA methyltransferase RsmE family.</text>
</comment>
<evidence type="ECO:0000256" key="4">
    <source>
        <dbReference type="ARBA" id="ARBA00013673"/>
    </source>
</evidence>
<evidence type="ECO:0000256" key="7">
    <source>
        <dbReference type="ARBA" id="ARBA00022603"/>
    </source>
</evidence>
<dbReference type="GO" id="GO:0070475">
    <property type="term" value="P:rRNA base methylation"/>
    <property type="evidence" value="ECO:0007669"/>
    <property type="project" value="TreeGrafter"/>
</dbReference>
<dbReference type="EMBL" id="MQSV01000002">
    <property type="protein sequence ID" value="OKL48898.1"/>
    <property type="molecule type" value="Genomic_DNA"/>
</dbReference>
<dbReference type="PIRSF" id="PIRSF015601">
    <property type="entry name" value="MTase_slr0722"/>
    <property type="match status" value="1"/>
</dbReference>
<dbReference type="OrthoDB" id="9808126at2"/>
<dbReference type="SUPFAM" id="SSF75217">
    <property type="entry name" value="alpha/beta knot"/>
    <property type="match status" value="1"/>
</dbReference>
<evidence type="ECO:0000259" key="13">
    <source>
        <dbReference type="Pfam" id="PF04452"/>
    </source>
</evidence>
<dbReference type="InterPro" id="IPR029026">
    <property type="entry name" value="tRNA_m1G_MTases_N"/>
</dbReference>
<sequence length="265" mass="28385">MTSPVFYLENPAQVAPGSTLVLTGAEAKHAHVMRIQAGDQIDLVDGNGLRYQVTVSGWQGNDLQATVDNVETETPSVRFVLVQGLAKGGRDEQALETATEVGVHRVVPWESQRSIVKAVAQKAQKLQQKWTEVTKAAMKQSRRSYWPEVDLPVNSKQLIKQVQEATAAGATVYVLHESATETLTAKLRPAASEPKPVSTEAAPTGPTESEIWFLVGPEGGITDDELDALTQAGAQTVRLGPTVLRAATAGTVALTLIQGFAGHWD</sequence>
<keyword evidence="5 12" id="KW-0963">Cytoplasm</keyword>
<name>A0A1Q5PMW5_9ACTO</name>
<gene>
    <name evidence="15" type="ORF">BSR29_03355</name>
</gene>
<dbReference type="STRING" id="1921764.BSR28_02930"/>
<dbReference type="GO" id="GO:0005737">
    <property type="term" value="C:cytoplasm"/>
    <property type="evidence" value="ECO:0007669"/>
    <property type="project" value="UniProtKB-SubCell"/>
</dbReference>
<keyword evidence="9 12" id="KW-0949">S-adenosyl-L-methionine</keyword>
<dbReference type="Pfam" id="PF20260">
    <property type="entry name" value="PUA_4"/>
    <property type="match status" value="1"/>
</dbReference>
<evidence type="ECO:0000256" key="8">
    <source>
        <dbReference type="ARBA" id="ARBA00022679"/>
    </source>
</evidence>
<evidence type="ECO:0000256" key="9">
    <source>
        <dbReference type="ARBA" id="ARBA00022691"/>
    </source>
</evidence>
<dbReference type="InterPro" id="IPR046887">
    <property type="entry name" value="RsmE_PUA-like"/>
</dbReference>
<protein>
    <recommendedName>
        <fullName evidence="4 12">Ribosomal RNA small subunit methyltransferase E</fullName>
        <ecNumber evidence="3 12">2.1.1.193</ecNumber>
    </recommendedName>
</protein>
<comment type="catalytic activity">
    <reaction evidence="11 12">
        <text>uridine(1498) in 16S rRNA + S-adenosyl-L-methionine = N(3)-methyluridine(1498) in 16S rRNA + S-adenosyl-L-homocysteine + H(+)</text>
        <dbReference type="Rhea" id="RHEA:42920"/>
        <dbReference type="Rhea" id="RHEA-COMP:10283"/>
        <dbReference type="Rhea" id="RHEA-COMP:10284"/>
        <dbReference type="ChEBI" id="CHEBI:15378"/>
        <dbReference type="ChEBI" id="CHEBI:57856"/>
        <dbReference type="ChEBI" id="CHEBI:59789"/>
        <dbReference type="ChEBI" id="CHEBI:65315"/>
        <dbReference type="ChEBI" id="CHEBI:74502"/>
        <dbReference type="EC" id="2.1.1.193"/>
    </reaction>
</comment>
<proteinExistence type="inferred from homology"/>
<organism evidence="15 16">
    <name type="scientific">Boudabousia liubingyangii</name>
    <dbReference type="NCBI Taxonomy" id="1921764"/>
    <lineage>
        <taxon>Bacteria</taxon>
        <taxon>Bacillati</taxon>
        <taxon>Actinomycetota</taxon>
        <taxon>Actinomycetes</taxon>
        <taxon>Actinomycetales</taxon>
        <taxon>Actinomycetaceae</taxon>
        <taxon>Boudabousia</taxon>
    </lineage>
</organism>
<evidence type="ECO:0000256" key="10">
    <source>
        <dbReference type="ARBA" id="ARBA00025699"/>
    </source>
</evidence>